<proteinExistence type="predicted"/>
<evidence type="ECO:0000313" key="3">
    <source>
        <dbReference type="Proteomes" id="UP001550348"/>
    </source>
</evidence>
<dbReference type="RefSeq" id="WP_355664037.1">
    <property type="nucleotide sequence ID" value="NZ_JBEXRX010000017.1"/>
</dbReference>
<accession>A0ABV2VGX3</accession>
<gene>
    <name evidence="2" type="ORF">ABZ071_08990</name>
</gene>
<dbReference type="EC" id="1.-.-.-" evidence="2"/>
<reference evidence="2 3" key="1">
    <citation type="submission" date="2024-06" db="EMBL/GenBank/DDBJ databases">
        <title>The Natural Products Discovery Center: Release of the First 8490 Sequenced Strains for Exploring Actinobacteria Biosynthetic Diversity.</title>
        <authorList>
            <person name="Kalkreuter E."/>
            <person name="Kautsar S.A."/>
            <person name="Yang D."/>
            <person name="Bader C.D."/>
            <person name="Teijaro C.N."/>
            <person name="Fluegel L."/>
            <person name="Davis C.M."/>
            <person name="Simpson J.R."/>
            <person name="Lauterbach L."/>
            <person name="Steele A.D."/>
            <person name="Gui C."/>
            <person name="Meng S."/>
            <person name="Li G."/>
            <person name="Viehrig K."/>
            <person name="Ye F."/>
            <person name="Su P."/>
            <person name="Kiefer A.F."/>
            <person name="Nichols A."/>
            <person name="Cepeda A.J."/>
            <person name="Yan W."/>
            <person name="Fan B."/>
            <person name="Jiang Y."/>
            <person name="Adhikari A."/>
            <person name="Zheng C.-J."/>
            <person name="Schuster L."/>
            <person name="Cowan T.M."/>
            <person name="Smanski M.J."/>
            <person name="Chevrette M.G."/>
            <person name="De Carvalho L.P.S."/>
            <person name="Shen B."/>
        </authorList>
    </citation>
    <scope>NUCLEOTIDE SEQUENCE [LARGE SCALE GENOMIC DNA]</scope>
    <source>
        <strain evidence="2 3">NPDC006286</strain>
    </source>
</reference>
<name>A0ABV2VGX3_9ACTN</name>
<feature type="domain" description="NADPH-dependent FMN reductase-like" evidence="1">
    <location>
        <begin position="2"/>
        <end position="146"/>
    </location>
</feature>
<dbReference type="InterPro" id="IPR050712">
    <property type="entry name" value="NAD(P)H-dep_reductase"/>
</dbReference>
<dbReference type="Proteomes" id="UP001550348">
    <property type="component" value="Unassembled WGS sequence"/>
</dbReference>
<dbReference type="InterPro" id="IPR005025">
    <property type="entry name" value="FMN_Rdtase-like_dom"/>
</dbReference>
<sequence>MTRIAIVVGSTRPGRVGRQVADWVAEQGRKRRDAEVEIVDVADYALPVFDEPHSPLMGLYEHEHTRAWSAKVAEFDGYVFVTPEYNRSIPSALKNAIDYLYKEWNNKVAGFVAYGSTVGGARAVEHLRLIGAGLQLAGVRTQLNLSLVADFESFTTFVPTERHEATLAQLFTEVVAWAEALAPLREGPQ</sequence>
<dbReference type="SUPFAM" id="SSF52218">
    <property type="entry name" value="Flavoproteins"/>
    <property type="match status" value="1"/>
</dbReference>
<dbReference type="EMBL" id="JBEXRX010000017">
    <property type="protein sequence ID" value="MEU0152048.1"/>
    <property type="molecule type" value="Genomic_DNA"/>
</dbReference>
<dbReference type="PANTHER" id="PTHR30543">
    <property type="entry name" value="CHROMATE REDUCTASE"/>
    <property type="match status" value="1"/>
</dbReference>
<evidence type="ECO:0000259" key="1">
    <source>
        <dbReference type="Pfam" id="PF03358"/>
    </source>
</evidence>
<dbReference type="Pfam" id="PF03358">
    <property type="entry name" value="FMN_red"/>
    <property type="match status" value="1"/>
</dbReference>
<dbReference type="PANTHER" id="PTHR30543:SF21">
    <property type="entry name" value="NAD(P)H-DEPENDENT FMN REDUCTASE LOT6"/>
    <property type="match status" value="1"/>
</dbReference>
<evidence type="ECO:0000313" key="2">
    <source>
        <dbReference type="EMBL" id="MEU0152048.1"/>
    </source>
</evidence>
<protein>
    <submittedName>
        <fullName evidence="2">NAD(P)H-dependent oxidoreductase</fullName>
        <ecNumber evidence="2">1.-.-.-</ecNumber>
    </submittedName>
</protein>
<dbReference type="InterPro" id="IPR029039">
    <property type="entry name" value="Flavoprotein-like_sf"/>
</dbReference>
<dbReference type="GO" id="GO:0016491">
    <property type="term" value="F:oxidoreductase activity"/>
    <property type="evidence" value="ECO:0007669"/>
    <property type="project" value="UniProtKB-KW"/>
</dbReference>
<keyword evidence="3" id="KW-1185">Reference proteome</keyword>
<keyword evidence="2" id="KW-0560">Oxidoreductase</keyword>
<organism evidence="2 3">
    <name type="scientific">Micromonospora fulviviridis</name>
    <dbReference type="NCBI Taxonomy" id="47860"/>
    <lineage>
        <taxon>Bacteria</taxon>
        <taxon>Bacillati</taxon>
        <taxon>Actinomycetota</taxon>
        <taxon>Actinomycetes</taxon>
        <taxon>Micromonosporales</taxon>
        <taxon>Micromonosporaceae</taxon>
        <taxon>Micromonospora</taxon>
    </lineage>
</organism>
<comment type="caution">
    <text evidence="2">The sequence shown here is derived from an EMBL/GenBank/DDBJ whole genome shotgun (WGS) entry which is preliminary data.</text>
</comment>
<dbReference type="Gene3D" id="3.40.50.360">
    <property type="match status" value="1"/>
</dbReference>